<reference evidence="1 2" key="1">
    <citation type="submission" date="2017-04" db="EMBL/GenBank/DDBJ databases">
        <authorList>
            <person name="Afonso C.L."/>
            <person name="Miller P.J."/>
            <person name="Scott M.A."/>
            <person name="Spackman E."/>
            <person name="Goraichik I."/>
            <person name="Dimitrov K.M."/>
            <person name="Suarez D.L."/>
            <person name="Swayne D.E."/>
        </authorList>
    </citation>
    <scope>NUCLEOTIDE SEQUENCE [LARGE SCALE GENOMIC DNA]</scope>
    <source>
        <strain evidence="1 2">A2P</strain>
    </source>
</reference>
<accession>A0A1X7EZ27</accession>
<gene>
    <name evidence="1" type="ORF">SAMN02982917_2138</name>
</gene>
<dbReference type="SUPFAM" id="SSF53448">
    <property type="entry name" value="Nucleotide-diphospho-sugar transferases"/>
    <property type="match status" value="1"/>
</dbReference>
<dbReference type="AlphaFoldDB" id="A0A1X7EZ27"/>
<dbReference type="InterPro" id="IPR029044">
    <property type="entry name" value="Nucleotide-diphossugar_trans"/>
</dbReference>
<dbReference type="Proteomes" id="UP000192936">
    <property type="component" value="Unassembled WGS sequence"/>
</dbReference>
<dbReference type="PANTHER" id="PTHR31389:SF4">
    <property type="entry name" value="LD39211P"/>
    <property type="match status" value="1"/>
</dbReference>
<name>A0A1X7EZ27_9PROT</name>
<organism evidence="1 2">
    <name type="scientific">Azospirillum oryzae</name>
    <dbReference type="NCBI Taxonomy" id="286727"/>
    <lineage>
        <taxon>Bacteria</taxon>
        <taxon>Pseudomonadati</taxon>
        <taxon>Pseudomonadota</taxon>
        <taxon>Alphaproteobacteria</taxon>
        <taxon>Rhodospirillales</taxon>
        <taxon>Azospirillaceae</taxon>
        <taxon>Azospirillum</taxon>
    </lineage>
</organism>
<evidence type="ECO:0000313" key="2">
    <source>
        <dbReference type="Proteomes" id="UP000192936"/>
    </source>
</evidence>
<dbReference type="STRING" id="286727.SAMN02982917_2138"/>
<dbReference type="OrthoDB" id="9804725at2"/>
<dbReference type="PANTHER" id="PTHR31389">
    <property type="entry name" value="LD39211P"/>
    <property type="match status" value="1"/>
</dbReference>
<evidence type="ECO:0000313" key="1">
    <source>
        <dbReference type="EMBL" id="SMF42598.1"/>
    </source>
</evidence>
<sequence>MSNVLVTCCNSAYYESCLLLISTAHGTSDSIIDRILVYNLGLSGEQVDFLNRCHKVQVVEFPAWVFDIYPEFLTPKQFAWKSFVIKDAASYGDNVLYLDSGAMLVRCIKDIYEKIKRNHIFIVSDFHKNKDWTHDLCFRIMGASEKERNANQIWAGIQGYKANGRFQRYVDEGFLYACIKSAVFGDHKHHRHDQSIYSVLVSRYGIETEDIYVYGEWRGILRPDQAIYVHRRHFPVSKINLKMKG</sequence>
<proteinExistence type="predicted"/>
<dbReference type="RefSeq" id="WP_143266497.1">
    <property type="nucleotide sequence ID" value="NZ_FXAK01000004.1"/>
</dbReference>
<protein>
    <submittedName>
        <fullName evidence="1">Uncharacterized protein</fullName>
    </submittedName>
</protein>
<dbReference type="EMBL" id="FXAK01000004">
    <property type="protein sequence ID" value="SMF42598.1"/>
    <property type="molecule type" value="Genomic_DNA"/>
</dbReference>